<gene>
    <name evidence="3" type="ORF">SDC9_119284</name>
</gene>
<feature type="transmembrane region" description="Helical" evidence="1">
    <location>
        <begin position="34"/>
        <end position="55"/>
    </location>
</feature>
<dbReference type="PANTHER" id="PTHR36834">
    <property type="entry name" value="MEMBRANE PROTEIN-RELATED"/>
    <property type="match status" value="1"/>
</dbReference>
<protein>
    <recommendedName>
        <fullName evidence="2">VanZ-like domain-containing protein</fullName>
    </recommendedName>
</protein>
<dbReference type="Pfam" id="PF04892">
    <property type="entry name" value="VanZ"/>
    <property type="match status" value="1"/>
</dbReference>
<organism evidence="3">
    <name type="scientific">bioreactor metagenome</name>
    <dbReference type="NCBI Taxonomy" id="1076179"/>
    <lineage>
        <taxon>unclassified sequences</taxon>
        <taxon>metagenomes</taxon>
        <taxon>ecological metagenomes</taxon>
    </lineage>
</organism>
<feature type="transmembrane region" description="Helical" evidence="1">
    <location>
        <begin position="123"/>
        <end position="143"/>
    </location>
</feature>
<evidence type="ECO:0000259" key="2">
    <source>
        <dbReference type="Pfam" id="PF04892"/>
    </source>
</evidence>
<feature type="transmembrane region" description="Helical" evidence="1">
    <location>
        <begin position="150"/>
        <end position="169"/>
    </location>
</feature>
<keyword evidence="1" id="KW-1133">Transmembrane helix</keyword>
<feature type="domain" description="VanZ-like" evidence="2">
    <location>
        <begin position="73"/>
        <end position="198"/>
    </location>
</feature>
<feature type="transmembrane region" description="Helical" evidence="1">
    <location>
        <begin position="67"/>
        <end position="91"/>
    </location>
</feature>
<sequence length="221" mass="25866">MKKRLITIPLFIAFIGINLYWFKSHDNLSLYKQLLIVMLSIIFYMIAATIEVFYARNNIIRIKMFKAFVTFLLLYYIAFLSAVLFLDGFFFTRATEHYVNYVPFKTIREFFVTMRDENNLRSFGNLVGNAILFAPMGLLLPLFSKKFHNFFIFTFTMIVMVSGVEAMQHITYMGTADVDDIILNVAGAIGVFLVFKFIFFLVKDKIEMYFKDDDSNHPIKL</sequence>
<dbReference type="InterPro" id="IPR006976">
    <property type="entry name" value="VanZ-like"/>
</dbReference>
<comment type="caution">
    <text evidence="3">The sequence shown here is derived from an EMBL/GenBank/DDBJ whole genome shotgun (WGS) entry which is preliminary data.</text>
</comment>
<reference evidence="3" key="1">
    <citation type="submission" date="2019-08" db="EMBL/GenBank/DDBJ databases">
        <authorList>
            <person name="Kucharzyk K."/>
            <person name="Murdoch R.W."/>
            <person name="Higgins S."/>
            <person name="Loffler F."/>
        </authorList>
    </citation>
    <scope>NUCLEOTIDE SEQUENCE</scope>
</reference>
<dbReference type="InterPro" id="IPR053150">
    <property type="entry name" value="Teicoplanin_resist-assoc"/>
</dbReference>
<keyword evidence="1" id="KW-0472">Membrane</keyword>
<dbReference type="AlphaFoldDB" id="A0A645C5R4"/>
<name>A0A645C5R4_9ZZZZ</name>
<keyword evidence="1" id="KW-0812">Transmembrane</keyword>
<dbReference type="PANTHER" id="PTHR36834:SF1">
    <property type="entry name" value="INTEGRAL MEMBRANE PROTEIN"/>
    <property type="match status" value="1"/>
</dbReference>
<evidence type="ECO:0000313" key="3">
    <source>
        <dbReference type="EMBL" id="MPM72311.1"/>
    </source>
</evidence>
<dbReference type="EMBL" id="VSSQ01024670">
    <property type="protein sequence ID" value="MPM72311.1"/>
    <property type="molecule type" value="Genomic_DNA"/>
</dbReference>
<feature type="transmembrane region" description="Helical" evidence="1">
    <location>
        <begin position="181"/>
        <end position="202"/>
    </location>
</feature>
<accession>A0A645C5R4</accession>
<evidence type="ECO:0000256" key="1">
    <source>
        <dbReference type="SAM" id="Phobius"/>
    </source>
</evidence>
<proteinExistence type="predicted"/>
<feature type="transmembrane region" description="Helical" evidence="1">
    <location>
        <begin position="5"/>
        <end position="22"/>
    </location>
</feature>